<accession>A0ACC0XWC9</accession>
<dbReference type="Proteomes" id="UP001163603">
    <property type="component" value="Chromosome 10"/>
</dbReference>
<reference evidence="2" key="1">
    <citation type="journal article" date="2023" name="G3 (Bethesda)">
        <title>Genome assembly and association tests identify interacting loci associated with vigor, precocity, and sex in interspecific pistachio rootstocks.</title>
        <authorList>
            <person name="Palmer W."/>
            <person name="Jacygrad E."/>
            <person name="Sagayaradj S."/>
            <person name="Cavanaugh K."/>
            <person name="Han R."/>
            <person name="Bertier L."/>
            <person name="Beede B."/>
            <person name="Kafkas S."/>
            <person name="Golino D."/>
            <person name="Preece J."/>
            <person name="Michelmore R."/>
        </authorList>
    </citation>
    <scope>NUCLEOTIDE SEQUENCE [LARGE SCALE GENOMIC DNA]</scope>
</reference>
<evidence type="ECO:0000313" key="2">
    <source>
        <dbReference type="Proteomes" id="UP001163603"/>
    </source>
</evidence>
<protein>
    <submittedName>
        <fullName evidence="1">Uncharacterized protein</fullName>
    </submittedName>
</protein>
<proteinExistence type="predicted"/>
<name>A0ACC0XWC9_9ROSI</name>
<dbReference type="EMBL" id="CM047745">
    <property type="protein sequence ID" value="KAJ0024868.1"/>
    <property type="molecule type" value="Genomic_DNA"/>
</dbReference>
<evidence type="ECO:0000313" key="1">
    <source>
        <dbReference type="EMBL" id="KAJ0024868.1"/>
    </source>
</evidence>
<gene>
    <name evidence="1" type="ORF">Pint_07749</name>
</gene>
<comment type="caution">
    <text evidence="1">The sequence shown here is derived from an EMBL/GenBank/DDBJ whole genome shotgun (WGS) entry which is preliminary data.</text>
</comment>
<sequence>MNRKRKESVRLQIEDSSLMMDSELVPSSLAEIAPILRAANYIQEENPRVAYLCRFHAFEKAHSMDPTSGRRGARQFKTKLLHRLEKEEEETIPQLARNDPKEIQLYYQIFCENYINKVAHTKKLDEMAKIWQIATILYDVVKTVVPSAKIEDKTQKYAEDIWSKREQFEQYNILPLNATCAKSAIMELPEIKAALYALRNVQKLPRCRVHSTPKGPGALPDERDKPVVDILDWLSQIFGFQVYCALNSYFPSLSICISHAIGFG</sequence>
<organism evidence="1 2">
    <name type="scientific">Pistacia integerrima</name>
    <dbReference type="NCBI Taxonomy" id="434235"/>
    <lineage>
        <taxon>Eukaryota</taxon>
        <taxon>Viridiplantae</taxon>
        <taxon>Streptophyta</taxon>
        <taxon>Embryophyta</taxon>
        <taxon>Tracheophyta</taxon>
        <taxon>Spermatophyta</taxon>
        <taxon>Magnoliopsida</taxon>
        <taxon>eudicotyledons</taxon>
        <taxon>Gunneridae</taxon>
        <taxon>Pentapetalae</taxon>
        <taxon>rosids</taxon>
        <taxon>malvids</taxon>
        <taxon>Sapindales</taxon>
        <taxon>Anacardiaceae</taxon>
        <taxon>Pistacia</taxon>
    </lineage>
</organism>
<keyword evidence="2" id="KW-1185">Reference proteome</keyword>